<feature type="transmembrane region" description="Helical" evidence="2">
    <location>
        <begin position="42"/>
        <end position="62"/>
    </location>
</feature>
<dbReference type="EMBL" id="BART01026434">
    <property type="protein sequence ID" value="GAG96857.1"/>
    <property type="molecule type" value="Genomic_DNA"/>
</dbReference>
<feature type="region of interest" description="Disordered" evidence="1">
    <location>
        <begin position="67"/>
        <end position="88"/>
    </location>
</feature>
<sequence>MTMGILGSAAGFLSTGLGSFLVMKGLGLLLDFVFNTVAGFSVSALAASLGFTIASGVIGYVAKRAKKRSTKKKKSTASHAKSSKAMPKAARLCKMFSAGVEKLKKLGSKRTKKQDAAYKAAKAGKKKYCPA</sequence>
<comment type="caution">
    <text evidence="3">The sequence shown here is derived from an EMBL/GenBank/DDBJ whole genome shotgun (WGS) entry which is preliminary data.</text>
</comment>
<keyword evidence="2" id="KW-0472">Membrane</keyword>
<evidence type="ECO:0000313" key="3">
    <source>
        <dbReference type="EMBL" id="GAG96857.1"/>
    </source>
</evidence>
<keyword evidence="2" id="KW-0812">Transmembrane</keyword>
<name>X1CV52_9ZZZZ</name>
<evidence type="ECO:0000256" key="1">
    <source>
        <dbReference type="SAM" id="MobiDB-lite"/>
    </source>
</evidence>
<feature type="compositionally biased region" description="Basic residues" evidence="1">
    <location>
        <begin position="67"/>
        <end position="76"/>
    </location>
</feature>
<gene>
    <name evidence="3" type="ORF">S01H4_47155</name>
</gene>
<organism evidence="3">
    <name type="scientific">marine sediment metagenome</name>
    <dbReference type="NCBI Taxonomy" id="412755"/>
    <lineage>
        <taxon>unclassified sequences</taxon>
        <taxon>metagenomes</taxon>
        <taxon>ecological metagenomes</taxon>
    </lineage>
</organism>
<protein>
    <submittedName>
        <fullName evidence="3">Uncharacterized protein</fullName>
    </submittedName>
</protein>
<reference evidence="3" key="1">
    <citation type="journal article" date="2014" name="Front. Microbiol.">
        <title>High frequency of phylogenetically diverse reductive dehalogenase-homologous genes in deep subseafloor sedimentary metagenomes.</title>
        <authorList>
            <person name="Kawai M."/>
            <person name="Futagami T."/>
            <person name="Toyoda A."/>
            <person name="Takaki Y."/>
            <person name="Nishi S."/>
            <person name="Hori S."/>
            <person name="Arai W."/>
            <person name="Tsubouchi T."/>
            <person name="Morono Y."/>
            <person name="Uchiyama I."/>
            <person name="Ito T."/>
            <person name="Fujiyama A."/>
            <person name="Inagaki F."/>
            <person name="Takami H."/>
        </authorList>
    </citation>
    <scope>NUCLEOTIDE SEQUENCE</scope>
    <source>
        <strain evidence="3">Expedition CK06-06</strain>
    </source>
</reference>
<proteinExistence type="predicted"/>
<evidence type="ECO:0000256" key="2">
    <source>
        <dbReference type="SAM" id="Phobius"/>
    </source>
</evidence>
<keyword evidence="2" id="KW-1133">Transmembrane helix</keyword>
<accession>X1CV52</accession>
<dbReference type="AlphaFoldDB" id="X1CV52"/>